<name>H2AUP4_KAZAF</name>
<dbReference type="InParanoid" id="H2AUP4"/>
<feature type="transmembrane region" description="Helical" evidence="2">
    <location>
        <begin position="213"/>
        <end position="246"/>
    </location>
</feature>
<dbReference type="KEGG" id="kaf:KAFR_0D04460"/>
<dbReference type="PANTHER" id="PTHR36424:SF1">
    <property type="entry name" value="LOW AFFINITY K(+) TRANSPORTER 1-RELATED"/>
    <property type="match status" value="1"/>
</dbReference>
<dbReference type="Proteomes" id="UP000005220">
    <property type="component" value="Chromosome 4"/>
</dbReference>
<feature type="transmembrane region" description="Helical" evidence="2">
    <location>
        <begin position="78"/>
        <end position="99"/>
    </location>
</feature>
<keyword evidence="2" id="KW-1133">Transmembrane helix</keyword>
<evidence type="ECO:0000256" key="1">
    <source>
        <dbReference type="SAM" id="MobiDB-lite"/>
    </source>
</evidence>
<dbReference type="GeneID" id="13882418"/>
<dbReference type="GO" id="GO:0015079">
    <property type="term" value="F:potassium ion transmembrane transporter activity"/>
    <property type="evidence" value="ECO:0007669"/>
    <property type="project" value="EnsemblFungi"/>
</dbReference>
<dbReference type="HOGENOM" id="CLU_036942_1_0_1"/>
<dbReference type="GO" id="GO:0005886">
    <property type="term" value="C:plasma membrane"/>
    <property type="evidence" value="ECO:0007669"/>
    <property type="project" value="EnsemblFungi"/>
</dbReference>
<dbReference type="Pfam" id="PF16944">
    <property type="entry name" value="KCH"/>
    <property type="match status" value="1"/>
</dbReference>
<organism evidence="3 4">
    <name type="scientific">Kazachstania africana (strain ATCC 22294 / BCRC 22015 / CBS 2517 / CECT 1963 / NBRC 1671 / NRRL Y-8276)</name>
    <name type="common">Yeast</name>
    <name type="synonym">Kluyveromyces africanus</name>
    <dbReference type="NCBI Taxonomy" id="1071382"/>
    <lineage>
        <taxon>Eukaryota</taxon>
        <taxon>Fungi</taxon>
        <taxon>Dikarya</taxon>
        <taxon>Ascomycota</taxon>
        <taxon>Saccharomycotina</taxon>
        <taxon>Saccharomycetes</taxon>
        <taxon>Saccharomycetales</taxon>
        <taxon>Saccharomycetaceae</taxon>
        <taxon>Kazachstania</taxon>
    </lineage>
</organism>
<evidence type="ECO:0000313" key="3">
    <source>
        <dbReference type="EMBL" id="CCF58094.1"/>
    </source>
</evidence>
<protein>
    <recommendedName>
        <fullName evidence="5">Vacuolar membrane protein</fullName>
    </recommendedName>
</protein>
<evidence type="ECO:0000313" key="4">
    <source>
        <dbReference type="Proteomes" id="UP000005220"/>
    </source>
</evidence>
<dbReference type="EMBL" id="HE650824">
    <property type="protein sequence ID" value="CCF58094.1"/>
    <property type="molecule type" value="Genomic_DNA"/>
</dbReference>
<dbReference type="InterPro" id="IPR031606">
    <property type="entry name" value="Kch1/2"/>
</dbReference>
<evidence type="ECO:0000256" key="2">
    <source>
        <dbReference type="SAM" id="Phobius"/>
    </source>
</evidence>
<keyword evidence="2" id="KW-0472">Membrane</keyword>
<dbReference type="OrthoDB" id="2128042at2759"/>
<gene>
    <name evidence="3" type="primary">KAFR0D04460</name>
    <name evidence="3" type="ORF">KAFR_0D04460</name>
</gene>
<keyword evidence="2" id="KW-0812">Transmembrane</keyword>
<dbReference type="PANTHER" id="PTHR36424">
    <property type="entry name" value="PHEROMONE-REGULATED MEMBRANE PROTEIN 6"/>
    <property type="match status" value="1"/>
</dbReference>
<evidence type="ECO:0008006" key="5">
    <source>
        <dbReference type="Google" id="ProtNLM"/>
    </source>
</evidence>
<reference evidence="3 4" key="1">
    <citation type="journal article" date="2011" name="Proc. Natl. Acad. Sci. U.S.A.">
        <title>Evolutionary erosion of yeast sex chromosomes by mating-type switching accidents.</title>
        <authorList>
            <person name="Gordon J.L."/>
            <person name="Armisen D."/>
            <person name="Proux-Wera E."/>
            <person name="Oheigeartaigh S.S."/>
            <person name="Byrne K.P."/>
            <person name="Wolfe K.H."/>
        </authorList>
    </citation>
    <scope>NUCLEOTIDE SEQUENCE [LARGE SCALE GENOMIC DNA]</scope>
    <source>
        <strain evidence="4">ATCC 22294 / BCRC 22015 / CBS 2517 / CECT 1963 / NBRC 1671 / NRRL Y-8276</strain>
    </source>
</reference>
<dbReference type="eggNOG" id="ENOG502QVFG">
    <property type="taxonomic scope" value="Eukaryota"/>
</dbReference>
<dbReference type="GO" id="GO:0005937">
    <property type="term" value="C:mating projection"/>
    <property type="evidence" value="ECO:0007669"/>
    <property type="project" value="EnsemblFungi"/>
</dbReference>
<dbReference type="RefSeq" id="XP_003957229.1">
    <property type="nucleotide sequence ID" value="XM_003957180.1"/>
</dbReference>
<accession>H2AUP4</accession>
<sequence length="457" mass="52923">MFYNDWRHSINPKTFDDVDLYLFFNFRFTTILSYAFGTWFFIFLKCASFVSDIYTCIKLLAFNTWSNSIIKPYLSFNISRWLFSGCILASIVLLIWEIISGIRVYRTRNIALCYINNFSRNLYSMTSYQKFCVLNKISAKSFFQKTSFFVYFEIRDCIRLIFADTPRQVINGLTLWSVLITTQEDYDLGDLESIQGFANKIKMIAETNKEEAILLIFMFLSFILWAFFITKFICAVICSPFVYFALIKEAKYSSLREYVCMSISDHIDNLIVKQQRKKLGEENQKATLLSYSESSIELSDLEANGSTEYIFAGSYDDSNTSFPTKVRPAGIFPENDSTKDSEIDILAKPVRITSAIIDVNSYNSAPNRPYIRKLQNNNSQYSIEPLEGNINGSSTSLLYGQGDSNKPYRPKPPNLNMGGQSYLGNSQQTHIFTPIKAYFREEDRDNNDYERLIKHKY</sequence>
<feature type="transmembrane region" description="Helical" evidence="2">
    <location>
        <begin position="20"/>
        <end position="42"/>
    </location>
</feature>
<keyword evidence="4" id="KW-1185">Reference proteome</keyword>
<dbReference type="AlphaFoldDB" id="H2AUP4"/>
<proteinExistence type="predicted"/>
<feature type="region of interest" description="Disordered" evidence="1">
    <location>
        <begin position="400"/>
        <end position="421"/>
    </location>
</feature>
<dbReference type="FunCoup" id="H2AUP4">
    <property type="interactions" value="26"/>
</dbReference>